<dbReference type="PANTHER" id="PTHR30005:SF0">
    <property type="entry name" value="RETROGRADE REGULATION PROTEIN 2"/>
    <property type="match status" value="1"/>
</dbReference>
<feature type="domain" description="RTG2 C-terminal" evidence="2">
    <location>
        <begin position="360"/>
        <end position="582"/>
    </location>
</feature>
<dbReference type="FunFam" id="3.30.420.150:FF:000007">
    <property type="entry name" value="Retrograde regulation protein 2"/>
    <property type="match status" value="1"/>
</dbReference>
<comment type="caution">
    <text evidence="3">The sequence shown here is derived from an EMBL/GenBank/DDBJ whole genome shotgun (WGS) entry which is preliminary data.</text>
</comment>
<dbReference type="FunFam" id="3.30.420.40:FF:000191">
    <property type="entry name" value="Retrograde regulation protein 2"/>
    <property type="match status" value="1"/>
</dbReference>
<dbReference type="Pfam" id="PF02541">
    <property type="entry name" value="Ppx-GppA"/>
    <property type="match status" value="1"/>
</dbReference>
<dbReference type="STRING" id="5098.A0A507R1U9"/>
<feature type="domain" description="Ppx/GppA phosphatase N-terminal" evidence="1">
    <location>
        <begin position="44"/>
        <end position="352"/>
    </location>
</feature>
<accession>A0A507R1U9</accession>
<dbReference type="EMBL" id="VIFY01000024">
    <property type="protein sequence ID" value="TQB74999.1"/>
    <property type="molecule type" value="Genomic_DNA"/>
</dbReference>
<keyword evidence="4" id="KW-1185">Reference proteome</keyword>
<proteinExistence type="predicted"/>
<sequence>MGGGPLFPQRSKGRLEFSEDVADNYFNGIRFSISDLTPPAGRILPTVHAYRVGISLYNAQFDPKTGERRPISRYVIRSVIGAILRFQVTCFQFGVLPGRIRIVATEAMRTAINSDGVVREIEDATTLRIEILDKSHEGRLGAWGIASGFSDVEGLAVDLGGGSMQITWVVSHAGDLHMSPEGSLSFPYGAGALSKKLSELQKGRDKEADRAVKKFQQEMKRTFLDAYEKLQIPESLVDKARKEGGFQLYMSGGGFRGWGYLLLYLHQTRGRHYPISIINGYRAGRDEFANTRTLKEVARTAHKIFRVSDHRRKQVPAVAFLVNALAESVPYGIKEARFCQGGIREGILYSQLTPVIRQQDPLEVATSSFRKPSAGLIGHFFLAATPPPAIPDSQRCWPNTLNVHLIQSFANVLYAHAYLPKELASTTALYSTSTGILAYAHGISHEDRARLALLLEDRYDGELPPREDKVKSELRSLLTPEEVWWISYMARIGLVVGKLYPTGIMDSLRPRVWASARLVTDLGKKGDKFGVELTFTMQHLSSDQMRTKEALERMAKKIEKVGKKKNWIGGRTGWGMKVKVVIVVTEISTGR</sequence>
<dbReference type="Proteomes" id="UP000319663">
    <property type="component" value="Unassembled WGS sequence"/>
</dbReference>
<organism evidence="3 4">
    <name type="scientific">Monascus purpureus</name>
    <name type="common">Red mold</name>
    <name type="synonym">Monascus anka</name>
    <dbReference type="NCBI Taxonomy" id="5098"/>
    <lineage>
        <taxon>Eukaryota</taxon>
        <taxon>Fungi</taxon>
        <taxon>Dikarya</taxon>
        <taxon>Ascomycota</taxon>
        <taxon>Pezizomycotina</taxon>
        <taxon>Eurotiomycetes</taxon>
        <taxon>Eurotiomycetidae</taxon>
        <taxon>Eurotiales</taxon>
        <taxon>Aspergillaceae</taxon>
        <taxon>Monascus</taxon>
    </lineage>
</organism>
<gene>
    <name evidence="3" type="ORF">MPDQ_003795</name>
</gene>
<dbReference type="AlphaFoldDB" id="A0A507R1U9"/>
<evidence type="ECO:0000313" key="3">
    <source>
        <dbReference type="EMBL" id="TQB74999.1"/>
    </source>
</evidence>
<name>A0A507R1U9_MONPU</name>
<dbReference type="InterPro" id="IPR050273">
    <property type="entry name" value="GppA/Ppx_hydrolase"/>
</dbReference>
<dbReference type="InterPro" id="IPR043129">
    <property type="entry name" value="ATPase_NBD"/>
</dbReference>
<evidence type="ECO:0000313" key="4">
    <source>
        <dbReference type="Proteomes" id="UP000319663"/>
    </source>
</evidence>
<dbReference type="InterPro" id="IPR057512">
    <property type="entry name" value="RTG2_C"/>
</dbReference>
<dbReference type="SUPFAM" id="SSF53067">
    <property type="entry name" value="Actin-like ATPase domain"/>
    <property type="match status" value="2"/>
</dbReference>
<dbReference type="Gene3D" id="3.30.420.40">
    <property type="match status" value="1"/>
</dbReference>
<reference evidence="3 4" key="1">
    <citation type="submission" date="2019-06" db="EMBL/GenBank/DDBJ databases">
        <title>Wine fermentation using esterase from Monascus purpureus.</title>
        <authorList>
            <person name="Geng C."/>
            <person name="Zhang Y."/>
        </authorList>
    </citation>
    <scope>NUCLEOTIDE SEQUENCE [LARGE SCALE GENOMIC DNA]</scope>
    <source>
        <strain evidence="3">HQ1</strain>
    </source>
</reference>
<dbReference type="GO" id="GO:0006357">
    <property type="term" value="P:regulation of transcription by RNA polymerase II"/>
    <property type="evidence" value="ECO:0007669"/>
    <property type="project" value="TreeGrafter"/>
</dbReference>
<dbReference type="Pfam" id="PF23566">
    <property type="entry name" value="RTG2_C"/>
    <property type="match status" value="1"/>
</dbReference>
<evidence type="ECO:0000259" key="1">
    <source>
        <dbReference type="Pfam" id="PF02541"/>
    </source>
</evidence>
<protein>
    <submittedName>
        <fullName evidence="3">Uncharacterized protein</fullName>
    </submittedName>
</protein>
<evidence type="ECO:0000259" key="2">
    <source>
        <dbReference type="Pfam" id="PF23566"/>
    </source>
</evidence>
<dbReference type="Gene3D" id="3.30.420.150">
    <property type="entry name" value="Exopolyphosphatase. Domain 2"/>
    <property type="match status" value="1"/>
</dbReference>
<dbReference type="PANTHER" id="PTHR30005">
    <property type="entry name" value="EXOPOLYPHOSPHATASE"/>
    <property type="match status" value="1"/>
</dbReference>
<dbReference type="InterPro" id="IPR003695">
    <property type="entry name" value="Ppx_GppA_N"/>
</dbReference>